<dbReference type="InterPro" id="IPR008927">
    <property type="entry name" value="6-PGluconate_DH-like_C_sf"/>
</dbReference>
<feature type="domain" description="3-hydroxyisobutyrate dehydrogenase-like NAD-binding" evidence="4">
    <location>
        <begin position="153"/>
        <end position="270"/>
    </location>
</feature>
<evidence type="ECO:0000256" key="1">
    <source>
        <dbReference type="ARBA" id="ARBA00023002"/>
    </source>
</evidence>
<feature type="non-terminal residue" evidence="5">
    <location>
        <position position="1"/>
    </location>
</feature>
<dbReference type="SUPFAM" id="SSF51735">
    <property type="entry name" value="NAD(P)-binding Rossmann-fold domains"/>
    <property type="match status" value="1"/>
</dbReference>
<dbReference type="Pfam" id="PF14833">
    <property type="entry name" value="NAD_binding_11"/>
    <property type="match status" value="1"/>
</dbReference>
<evidence type="ECO:0000259" key="4">
    <source>
        <dbReference type="Pfam" id="PF14833"/>
    </source>
</evidence>
<dbReference type="Pfam" id="PF03446">
    <property type="entry name" value="NAD_binding_2"/>
    <property type="match status" value="1"/>
</dbReference>
<evidence type="ECO:0000259" key="3">
    <source>
        <dbReference type="Pfam" id="PF03446"/>
    </source>
</evidence>
<evidence type="ECO:0008006" key="6">
    <source>
        <dbReference type="Google" id="ProtNLM"/>
    </source>
</evidence>
<dbReference type="Gene3D" id="3.40.50.720">
    <property type="entry name" value="NAD(P)-binding Rossmann-like Domain"/>
    <property type="match status" value="1"/>
</dbReference>
<dbReference type="GO" id="GO:0051287">
    <property type="term" value="F:NAD binding"/>
    <property type="evidence" value="ECO:0007669"/>
    <property type="project" value="InterPro"/>
</dbReference>
<protein>
    <recommendedName>
        <fullName evidence="6">Oxidoreductase</fullName>
    </recommendedName>
</protein>
<dbReference type="AlphaFoldDB" id="A0A381SEX9"/>
<dbReference type="EMBL" id="UINC01002967">
    <property type="protein sequence ID" value="SVA02069.1"/>
    <property type="molecule type" value="Genomic_DNA"/>
</dbReference>
<accession>A0A381SEX9</accession>
<dbReference type="PANTHER" id="PTHR43060:SF15">
    <property type="entry name" value="3-HYDROXYISOBUTYRATE DEHYDROGENASE-LIKE 1, MITOCHONDRIAL-RELATED"/>
    <property type="match status" value="1"/>
</dbReference>
<dbReference type="SUPFAM" id="SSF48179">
    <property type="entry name" value="6-phosphogluconate dehydrogenase C-terminal domain-like"/>
    <property type="match status" value="1"/>
</dbReference>
<dbReference type="InterPro" id="IPR036291">
    <property type="entry name" value="NAD(P)-bd_dom_sf"/>
</dbReference>
<name>A0A381SEX9_9ZZZZ</name>
<dbReference type="InterPro" id="IPR015815">
    <property type="entry name" value="HIBADH-related"/>
</dbReference>
<sequence length="282" mass="29999">MGGAMAKNLIKGGYNVLGFDLDTEKNVELKHAGGEIATSPQDVFDTSEISISSLPSPEALFQTASQIELQNSGVARPLVIETSTFSISDKQKAHRIFADIGVELLDCPLSGTGAQAALGDLAVFGSGDKPSFDLCLPVLKTISHTQHFLGEFGNGSRMKIVANLLIASHNVAAAEAFVLGASAGLEPQLIYDVISTSAATSRMFEIRGPLMVSDEYDTATMKMDLWQKDLGIIGAYAQELGVYAPLFEASAKLYEEGIAQGRDNQDTACVCAILEDISNLKF</sequence>
<feature type="domain" description="6-phosphogluconate dehydrogenase NADP-binding" evidence="3">
    <location>
        <begin position="1"/>
        <end position="145"/>
    </location>
</feature>
<feature type="non-terminal residue" evidence="5">
    <location>
        <position position="282"/>
    </location>
</feature>
<dbReference type="PANTHER" id="PTHR43060">
    <property type="entry name" value="3-HYDROXYISOBUTYRATE DEHYDROGENASE-LIKE 1, MITOCHONDRIAL-RELATED"/>
    <property type="match status" value="1"/>
</dbReference>
<dbReference type="InterPro" id="IPR006115">
    <property type="entry name" value="6PGDH_NADP-bd"/>
</dbReference>
<dbReference type="InterPro" id="IPR029154">
    <property type="entry name" value="HIBADH-like_NADP-bd"/>
</dbReference>
<evidence type="ECO:0000313" key="5">
    <source>
        <dbReference type="EMBL" id="SVA02069.1"/>
    </source>
</evidence>
<dbReference type="Gene3D" id="1.10.1040.10">
    <property type="entry name" value="N-(1-d-carboxylethyl)-l-norvaline Dehydrogenase, domain 2"/>
    <property type="match status" value="1"/>
</dbReference>
<organism evidence="5">
    <name type="scientific">marine metagenome</name>
    <dbReference type="NCBI Taxonomy" id="408172"/>
    <lineage>
        <taxon>unclassified sequences</taxon>
        <taxon>metagenomes</taxon>
        <taxon>ecological metagenomes</taxon>
    </lineage>
</organism>
<dbReference type="PIRSF" id="PIRSF000103">
    <property type="entry name" value="HIBADH"/>
    <property type="match status" value="1"/>
</dbReference>
<dbReference type="GO" id="GO:0016491">
    <property type="term" value="F:oxidoreductase activity"/>
    <property type="evidence" value="ECO:0007669"/>
    <property type="project" value="UniProtKB-KW"/>
</dbReference>
<keyword evidence="1" id="KW-0560">Oxidoreductase</keyword>
<gene>
    <name evidence="5" type="ORF">METZ01_LOCUS54923</name>
</gene>
<dbReference type="GO" id="GO:0050661">
    <property type="term" value="F:NADP binding"/>
    <property type="evidence" value="ECO:0007669"/>
    <property type="project" value="InterPro"/>
</dbReference>
<dbReference type="InterPro" id="IPR013328">
    <property type="entry name" value="6PGD_dom2"/>
</dbReference>
<keyword evidence="2" id="KW-0520">NAD</keyword>
<evidence type="ECO:0000256" key="2">
    <source>
        <dbReference type="ARBA" id="ARBA00023027"/>
    </source>
</evidence>
<proteinExistence type="predicted"/>
<reference evidence="5" key="1">
    <citation type="submission" date="2018-05" db="EMBL/GenBank/DDBJ databases">
        <authorList>
            <person name="Lanie J.A."/>
            <person name="Ng W.-L."/>
            <person name="Kazmierczak K.M."/>
            <person name="Andrzejewski T.M."/>
            <person name="Davidsen T.M."/>
            <person name="Wayne K.J."/>
            <person name="Tettelin H."/>
            <person name="Glass J.I."/>
            <person name="Rusch D."/>
            <person name="Podicherti R."/>
            <person name="Tsui H.-C.T."/>
            <person name="Winkler M.E."/>
        </authorList>
    </citation>
    <scope>NUCLEOTIDE SEQUENCE</scope>
</reference>